<dbReference type="PROSITE" id="PS51371">
    <property type="entry name" value="CBS"/>
    <property type="match status" value="4"/>
</dbReference>
<dbReference type="InterPro" id="IPR051257">
    <property type="entry name" value="Diverse_CBS-Domain"/>
</dbReference>
<keyword evidence="3" id="KW-0486">Methionine biosynthesis</keyword>
<sequence>MNVSEIMSEGPISIKEGDFVTHARQLMRDHLLRSLVVVDEDNRIVGMLSDQDILRVTSTRSNVTVGGYASQSPTVAPDMDVMKAAKLMVQSKQNRVPVVASTVDHKVVGVLSNVDILRNVELPRNLPKTIKEIMTKKVETCSPEERVAKIWGRMLETDYTGIPVVSKKGKPIGMITRRDIIKSGAVRISLEDERATRPNDSPKVETVMSTPTYTLSESDSVRSAIEMIIHYDIGRVTVVDEHGKISGIADRQDILGSIVSVWPEQTSENRF</sequence>
<dbReference type="Gene3D" id="3.10.580.10">
    <property type="entry name" value="CBS-domain"/>
    <property type="match status" value="2"/>
</dbReference>
<dbReference type="PANTHER" id="PTHR43080:SF2">
    <property type="entry name" value="CBS DOMAIN-CONTAINING PROTEIN"/>
    <property type="match status" value="1"/>
</dbReference>
<evidence type="ECO:0000313" key="7">
    <source>
        <dbReference type="Proteomes" id="UP001246244"/>
    </source>
</evidence>
<dbReference type="Proteomes" id="UP001246244">
    <property type="component" value="Unassembled WGS sequence"/>
</dbReference>
<dbReference type="SMART" id="SM00116">
    <property type="entry name" value="CBS"/>
    <property type="match status" value="4"/>
</dbReference>
<dbReference type="InterPro" id="IPR000644">
    <property type="entry name" value="CBS_dom"/>
</dbReference>
<evidence type="ECO:0000256" key="3">
    <source>
        <dbReference type="ARBA" id="ARBA00023167"/>
    </source>
</evidence>
<dbReference type="InterPro" id="IPR046342">
    <property type="entry name" value="CBS_dom_sf"/>
</dbReference>
<keyword evidence="1" id="KW-0028">Amino-acid biosynthesis</keyword>
<evidence type="ECO:0000256" key="2">
    <source>
        <dbReference type="ARBA" id="ARBA00023122"/>
    </source>
</evidence>
<reference evidence="7" key="1">
    <citation type="submission" date="2023-07" db="EMBL/GenBank/DDBJ databases">
        <title>Whole-genome sequencing of a new Methanosarcina sp. Z-7115.</title>
        <authorList>
            <person name="Zhilina T.N."/>
            <person name="Merkel A.Y."/>
        </authorList>
    </citation>
    <scope>NUCLEOTIDE SEQUENCE [LARGE SCALE GENOMIC DNA]</scope>
    <source>
        <strain evidence="7">Z-7115</strain>
    </source>
</reference>
<dbReference type="CDD" id="cd02205">
    <property type="entry name" value="CBS_pair_SF"/>
    <property type="match status" value="3"/>
</dbReference>
<dbReference type="PANTHER" id="PTHR43080">
    <property type="entry name" value="CBS DOMAIN-CONTAINING PROTEIN CBSX3, MITOCHONDRIAL"/>
    <property type="match status" value="1"/>
</dbReference>
<dbReference type="Pfam" id="PF00571">
    <property type="entry name" value="CBS"/>
    <property type="match status" value="4"/>
</dbReference>
<comment type="caution">
    <text evidence="6">The sequence shown here is derived from an EMBL/GenBank/DDBJ whole genome shotgun (WGS) entry which is preliminary data.</text>
</comment>
<keyword evidence="2 4" id="KW-0129">CBS domain</keyword>
<feature type="domain" description="CBS" evidence="5">
    <location>
        <begin position="134"/>
        <end position="193"/>
    </location>
</feature>
<evidence type="ECO:0000256" key="1">
    <source>
        <dbReference type="ARBA" id="ARBA00022605"/>
    </source>
</evidence>
<gene>
    <name evidence="6" type="ORF">RG963_10250</name>
</gene>
<proteinExistence type="predicted"/>
<organism evidence="6 7">
    <name type="scientific">Methanosarcina baikalica</name>
    <dbReference type="NCBI Taxonomy" id="3073890"/>
    <lineage>
        <taxon>Archaea</taxon>
        <taxon>Methanobacteriati</taxon>
        <taxon>Methanobacteriota</taxon>
        <taxon>Stenosarchaea group</taxon>
        <taxon>Methanomicrobia</taxon>
        <taxon>Methanosarcinales</taxon>
        <taxon>Methanosarcinaceae</taxon>
        <taxon>Methanosarcina</taxon>
    </lineage>
</organism>
<feature type="domain" description="CBS" evidence="5">
    <location>
        <begin position="7"/>
        <end position="65"/>
    </location>
</feature>
<protein>
    <submittedName>
        <fullName evidence="6">CBS domain-containing protein</fullName>
    </submittedName>
</protein>
<dbReference type="RefSeq" id="WP_310576174.1">
    <property type="nucleotide sequence ID" value="NZ_JAVKPK010000039.1"/>
</dbReference>
<feature type="domain" description="CBS" evidence="5">
    <location>
        <begin position="68"/>
        <end position="126"/>
    </location>
</feature>
<evidence type="ECO:0000313" key="6">
    <source>
        <dbReference type="EMBL" id="MDR7666147.1"/>
    </source>
</evidence>
<dbReference type="SUPFAM" id="SSF54631">
    <property type="entry name" value="CBS-domain pair"/>
    <property type="match status" value="2"/>
</dbReference>
<evidence type="ECO:0000256" key="4">
    <source>
        <dbReference type="PROSITE-ProRule" id="PRU00703"/>
    </source>
</evidence>
<keyword evidence="7" id="KW-1185">Reference proteome</keyword>
<evidence type="ECO:0000259" key="5">
    <source>
        <dbReference type="PROSITE" id="PS51371"/>
    </source>
</evidence>
<feature type="domain" description="CBS" evidence="5">
    <location>
        <begin position="208"/>
        <end position="264"/>
    </location>
</feature>
<name>A0ABU2D2S5_9EURY</name>
<dbReference type="EMBL" id="JAVKPK010000039">
    <property type="protein sequence ID" value="MDR7666147.1"/>
    <property type="molecule type" value="Genomic_DNA"/>
</dbReference>
<accession>A0ABU2D2S5</accession>